<evidence type="ECO:0000313" key="2">
    <source>
        <dbReference type="Proteomes" id="UP001056436"/>
    </source>
</evidence>
<gene>
    <name evidence="1" type="ORF">CABS02_02128</name>
</gene>
<dbReference type="Proteomes" id="UP001056436">
    <property type="component" value="Unassembled WGS sequence"/>
</dbReference>
<evidence type="ECO:0000313" key="1">
    <source>
        <dbReference type="EMBL" id="KAI3557469.1"/>
    </source>
</evidence>
<protein>
    <submittedName>
        <fullName evidence="1">Uncharacterized protein</fullName>
    </submittedName>
</protein>
<dbReference type="EMBL" id="SDAQ01000007">
    <property type="protein sequence ID" value="KAI3557469.1"/>
    <property type="molecule type" value="Genomic_DNA"/>
</dbReference>
<organism evidence="1 2">
    <name type="scientific">Colletotrichum abscissum</name>
    <dbReference type="NCBI Taxonomy" id="1671311"/>
    <lineage>
        <taxon>Eukaryota</taxon>
        <taxon>Fungi</taxon>
        <taxon>Dikarya</taxon>
        <taxon>Ascomycota</taxon>
        <taxon>Pezizomycotina</taxon>
        <taxon>Sordariomycetes</taxon>
        <taxon>Hypocreomycetidae</taxon>
        <taxon>Glomerellales</taxon>
        <taxon>Glomerellaceae</taxon>
        <taxon>Colletotrichum</taxon>
        <taxon>Colletotrichum acutatum species complex</taxon>
    </lineage>
</organism>
<proteinExistence type="predicted"/>
<dbReference type="AlphaFoldDB" id="A0A9P9XPE7"/>
<comment type="caution">
    <text evidence="1">The sequence shown here is derived from an EMBL/GenBank/DDBJ whole genome shotgun (WGS) entry which is preliminary data.</text>
</comment>
<accession>A0A9P9XPE7</accession>
<reference evidence="1" key="1">
    <citation type="submission" date="2019-01" db="EMBL/GenBank/DDBJ databases">
        <title>Colletotrichum abscissum LGMF1257.</title>
        <authorList>
            <person name="Baroncelli R."/>
        </authorList>
    </citation>
    <scope>NUCLEOTIDE SEQUENCE</scope>
    <source>
        <strain evidence="1">Ca142</strain>
    </source>
</reference>
<sequence length="97" mass="10582">MPGVSRLFRPSPPSLVLLHRPFCQSCRPHLCPSHPLLTLLFDRHQEHQPPPICTCPPCVPTHAASAGPRLAVSWSLLPAVGQFHLNVSFGGQLDGLH</sequence>
<keyword evidence="2" id="KW-1185">Reference proteome</keyword>
<name>A0A9P9XPE7_9PEZI</name>